<dbReference type="InterPro" id="IPR050486">
    <property type="entry name" value="Mannose-1P_guanyltransferase"/>
</dbReference>
<feature type="transmembrane region" description="Helical" evidence="5">
    <location>
        <begin position="877"/>
        <end position="899"/>
    </location>
</feature>
<dbReference type="InterPro" id="IPR029044">
    <property type="entry name" value="Nucleotide-diphossugar_trans"/>
</dbReference>
<name>A0AAD5XE12_9FUNG</name>
<comment type="caution">
    <text evidence="7">The sequence shown here is derived from an EMBL/GenBank/DDBJ whole genome shotgun (WGS) entry which is preliminary data.</text>
</comment>
<comment type="catalytic activity">
    <reaction evidence="4">
        <text>alpha-D-mannose 1-phosphate + GTP + H(+) = GDP-alpha-D-mannose + diphosphate</text>
        <dbReference type="Rhea" id="RHEA:15229"/>
        <dbReference type="ChEBI" id="CHEBI:15378"/>
        <dbReference type="ChEBI" id="CHEBI:33019"/>
        <dbReference type="ChEBI" id="CHEBI:37565"/>
        <dbReference type="ChEBI" id="CHEBI:57527"/>
        <dbReference type="ChEBI" id="CHEBI:58409"/>
        <dbReference type="EC" id="2.7.7.13"/>
    </reaction>
</comment>
<dbReference type="Gene3D" id="3.30.930.10">
    <property type="entry name" value="Bira Bifunctional Protein, Domain 2"/>
    <property type="match status" value="1"/>
</dbReference>
<keyword evidence="5" id="KW-1133">Transmembrane helix</keyword>
<dbReference type="InterPro" id="IPR000719">
    <property type="entry name" value="Prot_kinase_dom"/>
</dbReference>
<dbReference type="Pfam" id="PF25087">
    <property type="entry name" value="GMPPB_C"/>
    <property type="match status" value="1"/>
</dbReference>
<evidence type="ECO:0000256" key="5">
    <source>
        <dbReference type="SAM" id="Phobius"/>
    </source>
</evidence>
<keyword evidence="5" id="KW-0812">Transmembrane</keyword>
<feature type="domain" description="Protein kinase" evidence="6">
    <location>
        <begin position="1"/>
        <end position="147"/>
    </location>
</feature>
<evidence type="ECO:0000313" key="7">
    <source>
        <dbReference type="EMBL" id="KAJ3103804.1"/>
    </source>
</evidence>
<dbReference type="InterPro" id="IPR041715">
    <property type="entry name" value="HisRS-like_core"/>
</dbReference>
<keyword evidence="5" id="KW-0472">Membrane</keyword>
<dbReference type="GO" id="GO:0004475">
    <property type="term" value="F:mannose-1-phosphate guanylyltransferase (GTP) activity"/>
    <property type="evidence" value="ECO:0007669"/>
    <property type="project" value="UniProtKB-EC"/>
</dbReference>
<evidence type="ECO:0000256" key="4">
    <source>
        <dbReference type="ARBA" id="ARBA00047343"/>
    </source>
</evidence>
<dbReference type="Pfam" id="PF13393">
    <property type="entry name" value="tRNA-synt_His"/>
    <property type="match status" value="1"/>
</dbReference>
<accession>A0AAD5XE12</accession>
<dbReference type="Gene3D" id="2.160.10.10">
    <property type="entry name" value="Hexapeptide repeat proteins"/>
    <property type="match status" value="1"/>
</dbReference>
<evidence type="ECO:0000259" key="6">
    <source>
        <dbReference type="PROSITE" id="PS50011"/>
    </source>
</evidence>
<dbReference type="GO" id="GO:0005524">
    <property type="term" value="F:ATP binding"/>
    <property type="evidence" value="ECO:0007669"/>
    <property type="project" value="InterPro"/>
</dbReference>
<dbReference type="EMBL" id="JADGJH010002086">
    <property type="protein sequence ID" value="KAJ3103804.1"/>
    <property type="molecule type" value="Genomic_DNA"/>
</dbReference>
<feature type="transmembrane region" description="Helical" evidence="5">
    <location>
        <begin position="842"/>
        <end position="865"/>
    </location>
</feature>
<dbReference type="GO" id="GO:0005525">
    <property type="term" value="F:GTP binding"/>
    <property type="evidence" value="ECO:0007669"/>
    <property type="project" value="UniProtKB-KW"/>
</dbReference>
<dbReference type="PANTHER" id="PTHR22572">
    <property type="entry name" value="SUGAR-1-PHOSPHATE GUANYL TRANSFERASE"/>
    <property type="match status" value="1"/>
</dbReference>
<dbReference type="Gene3D" id="3.90.550.10">
    <property type="entry name" value="Spore Coat Polysaccharide Biosynthesis Protein SpsA, Chain A"/>
    <property type="match status" value="1"/>
</dbReference>
<dbReference type="SUPFAM" id="SSF56112">
    <property type="entry name" value="Protein kinase-like (PK-like)"/>
    <property type="match status" value="1"/>
</dbReference>
<keyword evidence="8" id="KW-1185">Reference proteome</keyword>
<dbReference type="GO" id="GO:0000502">
    <property type="term" value="C:proteasome complex"/>
    <property type="evidence" value="ECO:0007669"/>
    <property type="project" value="UniProtKB-KW"/>
</dbReference>
<sequence>MDSLGNVKIGDFGLARKGTNPIQPANNDILSSSVLTGDGKEDGTMTQDIGTPVYVAPELLQKGVAVKYNSKIDIYSLGIVFFEMLYHFSTGMQRVKALSDLRNPEIIFPEDFDVKKLENAHNILLNMLNHMPRNRPSCQEILESKYLPPKLEQDILSEALRSIVNPDNPLYYSRLMTTLFNQSIDKHKDLAYDFTSTETGFIEAGSDRNSSTPSSSKEEFNYRRNAFTLTHTHAKMLSIFQKHGAVEVSTPLLLPCGSYAGTDLASSNKNPVKLIDATGMVVQLPHDLTVPYARYIGRQKNIPILKRFAFDRVYRASQVGGQPGSFIECAFDIVSKSTNLLVPDAEVIAVALEVIESTCAFSHTEIEVFLNHGALLAACLDAAQVSVEMMKATANTLEFLDRPYTWPQTRSQLTKMCSLSRGAVEVLDAFVSVRGASDFEHGVARFEEILSSVGANSGKVGTLGGTSDGTYGGSSGSGSVATAINSLKLLHKNLVHLGVKSKIRFVPLMSHNTAYYKTGGFFQIALVKRVGGAAAAMLRKGAGGVGVDVVAAGGRYDSLVADMRKPFYGRELPVCAVGVNIAMSKIIYHANQNAVVADAVSQQSVTWDVDNYRYGGKKTRGVDILIVSFGRGNVALEERLTILGDCWKLGLSAEILFDEFEITTDLLQIAARGYNLCVIVKISRSELLQHLINELGSGSDQNVKDEVTHHPVALSTVDEAVKLINKTAQLYIIDLPDTVLRRLAGVDLTDEDSFKKTFETLPAQQREHLLTFRKSLLVVKKAGVTKAVWVVNQTAGAVAHLIMLMAHLSLKGVILVGGPSVGTQFRPLSMSVPKPVSVFRSLGMIHAFAIMLILSSFLAINEYLFPQLFPVAGSPMIYHHIVALAKLVGMAEILLVGFFEKEVFEPFLTTVQTEFNTISIRYLREYQSLGTGGGLYHFRDEILRGNPDKFFVLNADIACSFPLDGILAFDSQKAKGTATVMGFRVDRKLVNKFGCIVVNPESSQVLHFVEKPETVLSEIISCGIYLFDKDIFGVMAEAISGLRAKALEDGVYDSTSVADSRPSLLTSNQEERIRLEHDVLSLLAASKKLYCYVGVPGRDFWMQLKTGSSTIPANRLYLQHFKVTAPRRLSHVPTSPAVPSPTSPTTPGGGFGGNIIQPVYIHPSANVHPTARIGPNVSIGPRVVIGRGVRVKDSIILDHVEVKNDSCVLNAIIGWESRIGAWSRVEGSPTESVQLNATHKGMKIPSACILGSSVTVTDEIAVRNCIVLPFKELKTSFHNEILM</sequence>
<comment type="similarity">
    <text evidence="2">Belongs to the transferase hexapeptide repeat family.</text>
</comment>
<dbReference type="GO" id="GO:0004672">
    <property type="term" value="F:protein kinase activity"/>
    <property type="evidence" value="ECO:0007669"/>
    <property type="project" value="InterPro"/>
</dbReference>
<dbReference type="InterPro" id="IPR005835">
    <property type="entry name" value="NTP_transferase_dom"/>
</dbReference>
<dbReference type="SUPFAM" id="SSF53448">
    <property type="entry name" value="Nucleotide-diphospho-sugar transferases"/>
    <property type="match status" value="1"/>
</dbReference>
<dbReference type="InterPro" id="IPR045864">
    <property type="entry name" value="aa-tRNA-synth_II/BPL/LPL"/>
</dbReference>
<gene>
    <name evidence="7" type="primary">PSA2</name>
    <name evidence="7" type="ORF">HK100_004143</name>
</gene>
<evidence type="ECO:0000256" key="3">
    <source>
        <dbReference type="ARBA" id="ARBA00012387"/>
    </source>
</evidence>
<dbReference type="Gene3D" id="1.10.510.10">
    <property type="entry name" value="Transferase(Phosphotransferase) domain 1"/>
    <property type="match status" value="1"/>
</dbReference>
<dbReference type="InterPro" id="IPR056729">
    <property type="entry name" value="GMPPB_C"/>
</dbReference>
<dbReference type="SMART" id="SM00220">
    <property type="entry name" value="S_TKc"/>
    <property type="match status" value="1"/>
</dbReference>
<dbReference type="SUPFAM" id="SSF55681">
    <property type="entry name" value="Class II aaRS and biotin synthetases"/>
    <property type="match status" value="1"/>
</dbReference>
<keyword evidence="7" id="KW-0647">Proteasome</keyword>
<dbReference type="Proteomes" id="UP001211907">
    <property type="component" value="Unassembled WGS sequence"/>
</dbReference>
<comment type="pathway">
    <text evidence="1">Nucleotide-sugar biosynthesis; GDP-alpha-D-mannose biosynthesis; GDP-alpha-D-mannose from alpha-D-mannose 1-phosphate (GTP route): step 1/1.</text>
</comment>
<proteinExistence type="inferred from homology"/>
<dbReference type="InterPro" id="IPR011009">
    <property type="entry name" value="Kinase-like_dom_sf"/>
</dbReference>
<reference evidence="7" key="1">
    <citation type="submission" date="2020-05" db="EMBL/GenBank/DDBJ databases">
        <title>Phylogenomic resolution of chytrid fungi.</title>
        <authorList>
            <person name="Stajich J.E."/>
            <person name="Amses K."/>
            <person name="Simmons R."/>
            <person name="Seto K."/>
            <person name="Myers J."/>
            <person name="Bonds A."/>
            <person name="Quandt C.A."/>
            <person name="Barry K."/>
            <person name="Liu P."/>
            <person name="Grigoriev I."/>
            <person name="Longcore J.E."/>
            <person name="James T.Y."/>
        </authorList>
    </citation>
    <scope>NUCLEOTIDE SEQUENCE</scope>
    <source>
        <strain evidence="7">JEL0513</strain>
    </source>
</reference>
<dbReference type="EC" id="2.7.7.13" evidence="3"/>
<dbReference type="Pfam" id="PF00483">
    <property type="entry name" value="NTP_transferase"/>
    <property type="match status" value="1"/>
</dbReference>
<organism evidence="7 8">
    <name type="scientific">Physocladia obscura</name>
    <dbReference type="NCBI Taxonomy" id="109957"/>
    <lineage>
        <taxon>Eukaryota</taxon>
        <taxon>Fungi</taxon>
        <taxon>Fungi incertae sedis</taxon>
        <taxon>Chytridiomycota</taxon>
        <taxon>Chytridiomycota incertae sedis</taxon>
        <taxon>Chytridiomycetes</taxon>
        <taxon>Chytridiales</taxon>
        <taxon>Chytriomycetaceae</taxon>
        <taxon>Physocladia</taxon>
    </lineage>
</organism>
<evidence type="ECO:0000256" key="2">
    <source>
        <dbReference type="ARBA" id="ARBA00007274"/>
    </source>
</evidence>
<protein>
    <recommendedName>
        <fullName evidence="3">mannose-1-phosphate guanylyltransferase</fullName>
        <ecNumber evidence="3">2.7.7.13</ecNumber>
    </recommendedName>
</protein>
<evidence type="ECO:0000256" key="1">
    <source>
        <dbReference type="ARBA" id="ARBA00004823"/>
    </source>
</evidence>
<dbReference type="PROSITE" id="PS50011">
    <property type="entry name" value="PROTEIN_KINASE_DOM"/>
    <property type="match status" value="1"/>
</dbReference>
<dbReference type="Pfam" id="PF00069">
    <property type="entry name" value="Pkinase"/>
    <property type="match status" value="1"/>
</dbReference>
<evidence type="ECO:0000313" key="8">
    <source>
        <dbReference type="Proteomes" id="UP001211907"/>
    </source>
</evidence>